<dbReference type="AlphaFoldDB" id="A0AAW9R3B8"/>
<dbReference type="SUPFAM" id="SSF63411">
    <property type="entry name" value="LuxS/MPP-like metallohydrolase"/>
    <property type="match status" value="4"/>
</dbReference>
<keyword evidence="2" id="KW-0732">Signal</keyword>
<dbReference type="Pfam" id="PF05193">
    <property type="entry name" value="Peptidase_M16_C"/>
    <property type="match status" value="2"/>
</dbReference>
<evidence type="ECO:0000256" key="1">
    <source>
        <dbReference type="ARBA" id="ARBA00007261"/>
    </source>
</evidence>
<sequence>MRISRAFRLAAALGFLLAAGSAPAQTRVDIPFEQFTLPNGLRVVVHEDHKAPVVAVNIWYHVGAKNEPIGKSGFAHLFEHLMFQGSENHRGEFFEPFEKVGATNQNGTTDQDRTNYFENVPTTALDMALWMESDRMGHFLGAIDQSLLDEQRGVVKNEKRQGENQPYGQVWDALSRASYPADHPYHRSVIGSMADLDAASLDDVKGWFRSWYGPNNAVLVLAGDVDLETAKAKVTRYFGDIPASITVPRLAPDPAPRKASTRETMSDRVAQARIYRVWNVPQFGTDDLDRLQLVAQILGGSKASRLDKRLVHEEKLADSVMAGAWGGELGSSFAVIVNASSPDNVAQIEAILDEEVKRLIAEGPTARELERARTVFQAGFVRGIERIGGFGGKADALAECTVFTGDPGCFRASQAVIEEATQDALRKTAAAWLAQGDHTLVVMPGDAPPTPAEDAPHVASTEAAPADAGKVLTPDPKFTVVKSDVDRSLGVPETTRFPDLSFPALQRAKLKNGIGVVLAERHEIPVVQVSLEFAGGYAADVGRKLGTASFTMGMMDESAAGMDALTLSDRAQSLGANIGSGASLDGGNVYLSALTDRLAPSLDLLADVVLRPDFADKEIERVRKAWLAGIAQEKTRPNGVANRLLPPLMYGAGHPYAIPFSGSGDEASITALTRADLVDFHRDLIRPDNATIVVVGDTTLKEIVPLLEKRFGKWKAPRRKLQLPKVESVGLPAATRVFLVDQPGAVQANILVGQVVDSTLDPAALDFDLANGVLGGKFSSRLNMKLREEKQWAYGAYSFTSAARGQRPWIAYAPVQIDKTAEALVEMKNDIVAFASGERAVTADELGKIKVNNVLSLPGAYETAAAVMGAIGGIVRYQRPDDYVTTLKQRTEAVPLEAVRAAAAKLQPQALTWVVVGDLSSIEAPVRALELGEVAVLDADGKKIR</sequence>
<feature type="domain" description="Peptidase M16 N-terminal" evidence="3">
    <location>
        <begin position="516"/>
        <end position="644"/>
    </location>
</feature>
<gene>
    <name evidence="5" type="ORF">WB794_05500</name>
</gene>
<feature type="signal peptide" evidence="2">
    <location>
        <begin position="1"/>
        <end position="24"/>
    </location>
</feature>
<dbReference type="GO" id="GO:0046872">
    <property type="term" value="F:metal ion binding"/>
    <property type="evidence" value="ECO:0007669"/>
    <property type="project" value="InterPro"/>
</dbReference>
<evidence type="ECO:0000313" key="5">
    <source>
        <dbReference type="EMBL" id="MEJ1249126.1"/>
    </source>
</evidence>
<reference evidence="5 6" key="1">
    <citation type="journal article" date="2016" name="Antonie Van Leeuwenhoek">
        <title>Denitratimonas tolerans gen. nov., sp. nov., a denitrifying bacterium isolated from a bioreactor for tannery wastewater treatment.</title>
        <authorList>
            <person name="Han S.I."/>
            <person name="Kim J.O."/>
            <person name="Lee Y.R."/>
            <person name="Ekpeghere K.I."/>
            <person name="Koh S.C."/>
            <person name="Whang K.S."/>
        </authorList>
    </citation>
    <scope>NUCLEOTIDE SEQUENCE [LARGE SCALE GENOMIC DNA]</scope>
    <source>
        <strain evidence="5 6">KACC 17565</strain>
    </source>
</reference>
<comment type="caution">
    <text evidence="5">The sequence shown here is derived from an EMBL/GenBank/DDBJ whole genome shotgun (WGS) entry which is preliminary data.</text>
</comment>
<accession>A0AAW9R3B8</accession>
<comment type="similarity">
    <text evidence="1">Belongs to the peptidase M16 family.</text>
</comment>
<feature type="chain" id="PRO_5043510948" evidence="2">
    <location>
        <begin position="25"/>
        <end position="945"/>
    </location>
</feature>
<evidence type="ECO:0000313" key="6">
    <source>
        <dbReference type="Proteomes" id="UP001364472"/>
    </source>
</evidence>
<dbReference type="InterPro" id="IPR011765">
    <property type="entry name" value="Pept_M16_N"/>
</dbReference>
<proteinExistence type="inferred from homology"/>
<dbReference type="Pfam" id="PF00675">
    <property type="entry name" value="Peptidase_M16"/>
    <property type="match status" value="2"/>
</dbReference>
<dbReference type="InterPro" id="IPR007863">
    <property type="entry name" value="Peptidase_M16_C"/>
</dbReference>
<evidence type="ECO:0000259" key="3">
    <source>
        <dbReference type="Pfam" id="PF00675"/>
    </source>
</evidence>
<dbReference type="PANTHER" id="PTHR11851:SF49">
    <property type="entry name" value="MITOCHONDRIAL-PROCESSING PEPTIDASE SUBUNIT ALPHA"/>
    <property type="match status" value="1"/>
</dbReference>
<evidence type="ECO:0000259" key="4">
    <source>
        <dbReference type="Pfam" id="PF05193"/>
    </source>
</evidence>
<evidence type="ECO:0000256" key="2">
    <source>
        <dbReference type="SAM" id="SignalP"/>
    </source>
</evidence>
<dbReference type="PANTHER" id="PTHR11851">
    <property type="entry name" value="METALLOPROTEASE"/>
    <property type="match status" value="1"/>
</dbReference>
<dbReference type="InterPro" id="IPR011249">
    <property type="entry name" value="Metalloenz_LuxS/M16"/>
</dbReference>
<dbReference type="Proteomes" id="UP001364472">
    <property type="component" value="Unassembled WGS sequence"/>
</dbReference>
<dbReference type="RefSeq" id="WP_337334843.1">
    <property type="nucleotide sequence ID" value="NZ_JBBDHC010000006.1"/>
</dbReference>
<feature type="domain" description="Peptidase M16 N-terminal" evidence="3">
    <location>
        <begin position="42"/>
        <end position="180"/>
    </location>
</feature>
<dbReference type="InterPro" id="IPR050361">
    <property type="entry name" value="MPP/UQCRC_Complex"/>
</dbReference>
<keyword evidence="6" id="KW-1185">Reference proteome</keyword>
<protein>
    <submittedName>
        <fullName evidence="5">Pitrilysin family protein</fullName>
    </submittedName>
</protein>
<name>A0AAW9R3B8_9GAMM</name>
<dbReference type="EMBL" id="JBBDHC010000006">
    <property type="protein sequence ID" value="MEJ1249126.1"/>
    <property type="molecule type" value="Genomic_DNA"/>
</dbReference>
<dbReference type="Gene3D" id="3.30.830.10">
    <property type="entry name" value="Metalloenzyme, LuxS/M16 peptidase-like"/>
    <property type="match status" value="4"/>
</dbReference>
<feature type="domain" description="Peptidase M16 C-terminal" evidence="4">
    <location>
        <begin position="200"/>
        <end position="374"/>
    </location>
</feature>
<feature type="domain" description="Peptidase M16 C-terminal" evidence="4">
    <location>
        <begin position="672"/>
        <end position="850"/>
    </location>
</feature>
<organism evidence="5 6">
    <name type="scientific">Denitratimonas tolerans</name>
    <dbReference type="NCBI Taxonomy" id="1338420"/>
    <lineage>
        <taxon>Bacteria</taxon>
        <taxon>Pseudomonadati</taxon>
        <taxon>Pseudomonadota</taxon>
        <taxon>Gammaproteobacteria</taxon>
        <taxon>Lysobacterales</taxon>
        <taxon>Lysobacteraceae</taxon>
        <taxon>Denitratimonas</taxon>
    </lineage>
</organism>